<dbReference type="InterPro" id="IPR001387">
    <property type="entry name" value="Cro/C1-type_HTH"/>
</dbReference>
<sequence>MIVKIDEIGKMMAKRMKEMSLNAKIVSERTGIAQSTLSEFFRGISFKKCFTTLEKVADVLNIPSLTIIFKSHLSDEEYKKLYGQPDNIDLNTLLPEYRKQVLKLVEKSNRQKREILIKEQTMKKKNSK</sequence>
<dbReference type="InterPro" id="IPR010982">
    <property type="entry name" value="Lambda_DNA-bd_dom_sf"/>
</dbReference>
<keyword evidence="3" id="KW-1185">Reference proteome</keyword>
<organism evidence="2 3">
    <name type="scientific">Faecalibacillus faecis</name>
    <dbReference type="NCBI Taxonomy" id="1982628"/>
    <lineage>
        <taxon>Bacteria</taxon>
        <taxon>Bacillati</taxon>
        <taxon>Bacillota</taxon>
        <taxon>Erysipelotrichia</taxon>
        <taxon>Erysipelotrichales</taxon>
        <taxon>Coprobacillaceae</taxon>
        <taxon>Faecalibacillus</taxon>
    </lineage>
</organism>
<dbReference type="Pfam" id="PF13443">
    <property type="entry name" value="HTH_26"/>
    <property type="match status" value="1"/>
</dbReference>
<dbReference type="RefSeq" id="WP_048923553.1">
    <property type="nucleotide sequence ID" value="NZ_DAWBWI010000122.1"/>
</dbReference>
<dbReference type="GeneID" id="77471826"/>
<proteinExistence type="predicted"/>
<gene>
    <name evidence="2" type="ORF">C7U55_12105</name>
</gene>
<reference evidence="3" key="1">
    <citation type="submission" date="2018-03" db="EMBL/GenBank/DDBJ databases">
        <title>Lachnoclostridium SNUG30370 gen.nov., sp.nov., isolated from human faeces.</title>
        <authorList>
            <person name="Seo B."/>
            <person name="Jeon K."/>
            <person name="Ko G."/>
        </authorList>
    </citation>
    <scope>NUCLEOTIDE SEQUENCE [LARGE SCALE GENOMIC DNA]</scope>
    <source>
        <strain evidence="3">SNUG30370</strain>
    </source>
</reference>
<dbReference type="GO" id="GO:0003677">
    <property type="term" value="F:DNA binding"/>
    <property type="evidence" value="ECO:0007669"/>
    <property type="project" value="InterPro"/>
</dbReference>
<comment type="caution">
    <text evidence="2">The sequence shown here is derived from an EMBL/GenBank/DDBJ whole genome shotgun (WGS) entry which is preliminary data.</text>
</comment>
<dbReference type="Gene3D" id="1.10.260.40">
    <property type="entry name" value="lambda repressor-like DNA-binding domains"/>
    <property type="match status" value="1"/>
</dbReference>
<name>A0A2T3FM12_9FIRM</name>
<feature type="domain" description="HTH cro/C1-type" evidence="1">
    <location>
        <begin position="13"/>
        <end position="62"/>
    </location>
</feature>
<evidence type="ECO:0000313" key="3">
    <source>
        <dbReference type="Proteomes" id="UP000241201"/>
    </source>
</evidence>
<protein>
    <submittedName>
        <fullName evidence="2">Transcriptional regulator</fullName>
    </submittedName>
</protein>
<evidence type="ECO:0000259" key="1">
    <source>
        <dbReference type="Pfam" id="PF13443"/>
    </source>
</evidence>
<dbReference type="Proteomes" id="UP000241201">
    <property type="component" value="Unassembled WGS sequence"/>
</dbReference>
<dbReference type="AlphaFoldDB" id="A0A2T3FM12"/>
<dbReference type="SUPFAM" id="SSF47413">
    <property type="entry name" value="lambda repressor-like DNA-binding domains"/>
    <property type="match status" value="1"/>
</dbReference>
<dbReference type="CDD" id="cd00093">
    <property type="entry name" value="HTH_XRE"/>
    <property type="match status" value="1"/>
</dbReference>
<evidence type="ECO:0000313" key="2">
    <source>
        <dbReference type="EMBL" id="PST36320.1"/>
    </source>
</evidence>
<dbReference type="EMBL" id="PYLP01000024">
    <property type="protein sequence ID" value="PST36320.1"/>
    <property type="molecule type" value="Genomic_DNA"/>
</dbReference>
<accession>A0A2T3FM12</accession>